<sequence>MTRIGEYGRSAPLIERGRNRMAQHRDCRLGAARPRFVLARQISPLFYWRCGVWCCLAGTKRVCGEPGSATSPSACHRHGPVVGSIAQHSRPGHPEPVQSEARPKSVSVNVGSH</sequence>
<dbReference type="EMBL" id="CAJOBR010005968">
    <property type="protein sequence ID" value="CAF4832929.1"/>
    <property type="molecule type" value="Genomic_DNA"/>
</dbReference>
<dbReference type="EMBL" id="CAJNYT010000141">
    <property type="protein sequence ID" value="CAF3333853.1"/>
    <property type="molecule type" value="Genomic_DNA"/>
</dbReference>
<comment type="caution">
    <text evidence="2">The sequence shown here is derived from an EMBL/GenBank/DDBJ whole genome shotgun (WGS) entry which is preliminary data.</text>
</comment>
<organism evidence="2 4">
    <name type="scientific">Rotaria socialis</name>
    <dbReference type="NCBI Taxonomy" id="392032"/>
    <lineage>
        <taxon>Eukaryota</taxon>
        <taxon>Metazoa</taxon>
        <taxon>Spiralia</taxon>
        <taxon>Gnathifera</taxon>
        <taxon>Rotifera</taxon>
        <taxon>Eurotatoria</taxon>
        <taxon>Bdelloidea</taxon>
        <taxon>Philodinida</taxon>
        <taxon>Philodinidae</taxon>
        <taxon>Rotaria</taxon>
    </lineage>
</organism>
<evidence type="ECO:0000313" key="3">
    <source>
        <dbReference type="EMBL" id="CAF4832929.1"/>
    </source>
</evidence>
<evidence type="ECO:0000313" key="4">
    <source>
        <dbReference type="Proteomes" id="UP000663872"/>
    </source>
</evidence>
<reference evidence="2" key="1">
    <citation type="submission" date="2021-02" db="EMBL/GenBank/DDBJ databases">
        <authorList>
            <person name="Nowell W R."/>
        </authorList>
    </citation>
    <scope>NUCLEOTIDE SEQUENCE</scope>
</reference>
<evidence type="ECO:0000256" key="1">
    <source>
        <dbReference type="SAM" id="MobiDB-lite"/>
    </source>
</evidence>
<dbReference type="AlphaFoldDB" id="A0A817UNK8"/>
<feature type="region of interest" description="Disordered" evidence="1">
    <location>
        <begin position="67"/>
        <end position="113"/>
    </location>
</feature>
<protein>
    <submittedName>
        <fullName evidence="2">Uncharacterized protein</fullName>
    </submittedName>
</protein>
<evidence type="ECO:0000313" key="2">
    <source>
        <dbReference type="EMBL" id="CAF3333853.1"/>
    </source>
</evidence>
<proteinExistence type="predicted"/>
<dbReference type="Proteomes" id="UP000663872">
    <property type="component" value="Unassembled WGS sequence"/>
</dbReference>
<name>A0A817UNK8_9BILA</name>
<gene>
    <name evidence="2" type="ORF">GRG538_LOCUS3933</name>
    <name evidence="3" type="ORF">QYT958_LOCUS25874</name>
</gene>
<accession>A0A817UNK8</accession>
<dbReference type="Proteomes" id="UP000663848">
    <property type="component" value="Unassembled WGS sequence"/>
</dbReference>